<name>A0A5N6DEN0_ASPPA</name>
<dbReference type="OMA" id="YERIWTI"/>
<evidence type="ECO:0000313" key="3">
    <source>
        <dbReference type="Proteomes" id="UP000326532"/>
    </source>
</evidence>
<accession>A0A5N6DEN0</accession>
<dbReference type="EMBL" id="ML735002">
    <property type="protein sequence ID" value="KAB8202610.1"/>
    <property type="molecule type" value="Genomic_DNA"/>
</dbReference>
<dbReference type="Proteomes" id="UP000326532">
    <property type="component" value="Unassembled WGS sequence"/>
</dbReference>
<protein>
    <submittedName>
        <fullName evidence="2">Uncharacterized protein</fullName>
    </submittedName>
</protein>
<dbReference type="AlphaFoldDB" id="A0A5N6DEN0"/>
<gene>
    <name evidence="2" type="ORF">BDV34DRAFT_236884</name>
</gene>
<evidence type="ECO:0000313" key="2">
    <source>
        <dbReference type="EMBL" id="KAB8202610.1"/>
    </source>
</evidence>
<proteinExistence type="predicted"/>
<sequence length="176" mass="19486">MRVTSLLTLVSTFALLAAAAPPAAIVGRQSNVVDTPLSLDDLAAKFESLTAQQQDDAVKKLSPAELLRVKNCYSFKDLSNLPDKTTCPEVYYWIAELADVNGLLDAFYEKDPQAGVSTGHKRKGRPLLFSWASFGSAIVFDLYERIWTIRFGRQLVGCSVDVEFIDLEHIQSQLES</sequence>
<feature type="chain" id="PRO_5025066349" evidence="1">
    <location>
        <begin position="20"/>
        <end position="176"/>
    </location>
</feature>
<evidence type="ECO:0000256" key="1">
    <source>
        <dbReference type="SAM" id="SignalP"/>
    </source>
</evidence>
<keyword evidence="3" id="KW-1185">Reference proteome</keyword>
<organism evidence="2 3">
    <name type="scientific">Aspergillus parasiticus</name>
    <dbReference type="NCBI Taxonomy" id="5067"/>
    <lineage>
        <taxon>Eukaryota</taxon>
        <taxon>Fungi</taxon>
        <taxon>Dikarya</taxon>
        <taxon>Ascomycota</taxon>
        <taxon>Pezizomycotina</taxon>
        <taxon>Eurotiomycetes</taxon>
        <taxon>Eurotiomycetidae</taxon>
        <taxon>Eurotiales</taxon>
        <taxon>Aspergillaceae</taxon>
        <taxon>Aspergillus</taxon>
        <taxon>Aspergillus subgen. Circumdati</taxon>
    </lineage>
</organism>
<dbReference type="VEuPathDB" id="FungiDB:BDV34DRAFT_236884"/>
<feature type="signal peptide" evidence="1">
    <location>
        <begin position="1"/>
        <end position="19"/>
    </location>
</feature>
<keyword evidence="1" id="KW-0732">Signal</keyword>
<reference evidence="2 3" key="1">
    <citation type="submission" date="2019-04" db="EMBL/GenBank/DDBJ databases">
        <title>Fungal friends and foes A comparative genomics study of 23 Aspergillus species from section Flavi.</title>
        <authorList>
            <consortium name="DOE Joint Genome Institute"/>
            <person name="Kjaerbolling I."/>
            <person name="Vesth T.C."/>
            <person name="Frisvad J.C."/>
            <person name="Nybo J.L."/>
            <person name="Theobald S."/>
            <person name="Kildgaard S."/>
            <person name="Petersen T.I."/>
            <person name="Kuo A."/>
            <person name="Sato A."/>
            <person name="Lyhne E.K."/>
            <person name="Kogle M.E."/>
            <person name="Wiebenga A."/>
            <person name="Kun R.S."/>
            <person name="Lubbers R.J."/>
            <person name="Makela M.R."/>
            <person name="Barry K."/>
            <person name="Chovatia M."/>
            <person name="Clum A."/>
            <person name="Daum C."/>
            <person name="Haridas S."/>
            <person name="He G."/>
            <person name="LaButti K."/>
            <person name="Lipzen A."/>
            <person name="Mondo S."/>
            <person name="Pangilinan J."/>
            <person name="Riley R."/>
            <person name="Salamov A."/>
            <person name="Simmons B.A."/>
            <person name="Magnuson J.K."/>
            <person name="Henrissat B."/>
            <person name="Mortensen U.H."/>
            <person name="Larsen T.O."/>
            <person name="De vries R.P."/>
            <person name="Grigoriev I.V."/>
            <person name="Machida M."/>
            <person name="Baker S.E."/>
            <person name="Andersen M.R."/>
        </authorList>
    </citation>
    <scope>NUCLEOTIDE SEQUENCE [LARGE SCALE GENOMIC DNA]</scope>
    <source>
        <strain evidence="2 3">CBS 117618</strain>
    </source>
</reference>